<dbReference type="InterPro" id="IPR007197">
    <property type="entry name" value="rSAM"/>
</dbReference>
<keyword evidence="4" id="KW-0408">Iron</keyword>
<dbReference type="InterPro" id="IPR058240">
    <property type="entry name" value="rSAM_sf"/>
</dbReference>
<dbReference type="OrthoDB" id="9782387at2"/>
<evidence type="ECO:0000256" key="5">
    <source>
        <dbReference type="ARBA" id="ARBA00023014"/>
    </source>
</evidence>
<organism evidence="8 9">
    <name type="scientific">Paractinoplanes brasiliensis</name>
    <dbReference type="NCBI Taxonomy" id="52695"/>
    <lineage>
        <taxon>Bacteria</taxon>
        <taxon>Bacillati</taxon>
        <taxon>Actinomycetota</taxon>
        <taxon>Actinomycetes</taxon>
        <taxon>Micromonosporales</taxon>
        <taxon>Micromonosporaceae</taxon>
        <taxon>Paractinoplanes</taxon>
    </lineage>
</organism>
<dbReference type="InterPro" id="IPR023885">
    <property type="entry name" value="4Fe4S-binding_SPASM_dom"/>
</dbReference>
<comment type="caution">
    <text evidence="8">The sequence shown here is derived from an EMBL/GenBank/DDBJ whole genome shotgun (WGS) entry which is preliminary data.</text>
</comment>
<dbReference type="SUPFAM" id="SSF102114">
    <property type="entry name" value="Radical SAM enzymes"/>
    <property type="match status" value="1"/>
</dbReference>
<comment type="cofactor">
    <cofactor evidence="1">
        <name>[4Fe-4S] cluster</name>
        <dbReference type="ChEBI" id="CHEBI:49883"/>
    </cofactor>
</comment>
<name>A0A4R6JLG2_9ACTN</name>
<evidence type="ECO:0000256" key="4">
    <source>
        <dbReference type="ARBA" id="ARBA00023004"/>
    </source>
</evidence>
<evidence type="ECO:0000256" key="6">
    <source>
        <dbReference type="ARBA" id="ARBA00023601"/>
    </source>
</evidence>
<protein>
    <recommendedName>
        <fullName evidence="7">Radical SAM core domain-containing protein</fullName>
    </recommendedName>
</protein>
<reference evidence="8 9" key="1">
    <citation type="submission" date="2019-03" db="EMBL/GenBank/DDBJ databases">
        <title>Sequencing the genomes of 1000 actinobacteria strains.</title>
        <authorList>
            <person name="Klenk H.-P."/>
        </authorList>
    </citation>
    <scope>NUCLEOTIDE SEQUENCE [LARGE SCALE GENOMIC DNA]</scope>
    <source>
        <strain evidence="8 9">DSM 43805</strain>
    </source>
</reference>
<accession>A0A4R6JLG2</accession>
<dbReference type="SFLD" id="SFLDG01386">
    <property type="entry name" value="main_SPASM_domain-containing"/>
    <property type="match status" value="1"/>
</dbReference>
<sequence>MRNVGLIVKATRLCNLRCTYCHDWAAGPGQTMRLPVLAALVARALGDPEHGSVDFIWHGGETTLLPMDFYRRAIFLQQRLRRPGQSVRNIIQTNGTRLTDAWARFLAAYGFGVGISLDGPPHIHDRHRRTVSGRPTFADVEAGIAVLRRHGVDFTVLMVLGEEAVRAGARVTLEAMAALGVTRYSLLSVKPVNQPNARPGTPIAGYLDPQRTTAFLAELYDCWRERGDAAIDVRELRSVENRIRLGAAGSCTLAGGCLGSFYLVEPSGEVAHCDLFRGDDRYTLGHVEIDSFAAMRAGPAMAALRAEEAAAHERMRRCPEYAVCNGWCPHERYVSRRHHPGHRDECCGLRPLIEHIRTRLSAPWAAADPIGV</sequence>
<keyword evidence="2" id="KW-0949">S-adenosyl-L-methionine</keyword>
<feature type="domain" description="Radical SAM core" evidence="7">
    <location>
        <begin position="1"/>
        <end position="225"/>
    </location>
</feature>
<dbReference type="SFLD" id="SFLDG01072">
    <property type="entry name" value="dehydrogenase_like"/>
    <property type="match status" value="1"/>
</dbReference>
<dbReference type="GO" id="GO:0016491">
    <property type="term" value="F:oxidoreductase activity"/>
    <property type="evidence" value="ECO:0007669"/>
    <property type="project" value="InterPro"/>
</dbReference>
<keyword evidence="5" id="KW-0411">Iron-sulfur</keyword>
<keyword evidence="9" id="KW-1185">Reference proteome</keyword>
<evidence type="ECO:0000313" key="9">
    <source>
        <dbReference type="Proteomes" id="UP000294901"/>
    </source>
</evidence>
<dbReference type="RefSeq" id="WP_133871653.1">
    <property type="nucleotide sequence ID" value="NZ_BOMD01000072.1"/>
</dbReference>
<gene>
    <name evidence="8" type="ORF">C8E87_0561</name>
</gene>
<dbReference type="SFLD" id="SFLDG01067">
    <property type="entry name" value="SPASM/twitch_domain_containing"/>
    <property type="match status" value="1"/>
</dbReference>
<dbReference type="InterPro" id="IPR023867">
    <property type="entry name" value="Sulphatase_maturase_rSAM"/>
</dbReference>
<dbReference type="SFLD" id="SFLDS00029">
    <property type="entry name" value="Radical_SAM"/>
    <property type="match status" value="1"/>
</dbReference>
<dbReference type="Pfam" id="PF04055">
    <property type="entry name" value="Radical_SAM"/>
    <property type="match status" value="1"/>
</dbReference>
<dbReference type="PANTHER" id="PTHR43273">
    <property type="entry name" value="ANAEROBIC SULFATASE-MATURATING ENZYME HOMOLOG ASLB-RELATED"/>
    <property type="match status" value="1"/>
</dbReference>
<dbReference type="AlphaFoldDB" id="A0A4R6JLG2"/>
<dbReference type="GO" id="GO:0046872">
    <property type="term" value="F:metal ion binding"/>
    <property type="evidence" value="ECO:0007669"/>
    <property type="project" value="UniProtKB-KW"/>
</dbReference>
<dbReference type="PANTHER" id="PTHR43273:SF3">
    <property type="entry name" value="ANAEROBIC SULFATASE-MATURATING ENZYME HOMOLOG ASLB-RELATED"/>
    <property type="match status" value="1"/>
</dbReference>
<dbReference type="CDD" id="cd01335">
    <property type="entry name" value="Radical_SAM"/>
    <property type="match status" value="1"/>
</dbReference>
<evidence type="ECO:0000256" key="2">
    <source>
        <dbReference type="ARBA" id="ARBA00022691"/>
    </source>
</evidence>
<dbReference type="GO" id="GO:0051536">
    <property type="term" value="F:iron-sulfur cluster binding"/>
    <property type="evidence" value="ECO:0007669"/>
    <property type="project" value="UniProtKB-KW"/>
</dbReference>
<dbReference type="InterPro" id="IPR013785">
    <property type="entry name" value="Aldolase_TIM"/>
</dbReference>
<dbReference type="NCBIfam" id="TIGR04085">
    <property type="entry name" value="rSAM_more_4Fe4S"/>
    <property type="match status" value="1"/>
</dbReference>
<dbReference type="Proteomes" id="UP000294901">
    <property type="component" value="Unassembled WGS sequence"/>
</dbReference>
<dbReference type="PROSITE" id="PS51918">
    <property type="entry name" value="RADICAL_SAM"/>
    <property type="match status" value="1"/>
</dbReference>
<dbReference type="Gene3D" id="3.20.20.70">
    <property type="entry name" value="Aldolase class I"/>
    <property type="match status" value="1"/>
</dbReference>
<evidence type="ECO:0000313" key="8">
    <source>
        <dbReference type="EMBL" id="TDO36969.1"/>
    </source>
</evidence>
<dbReference type="EMBL" id="SNWR01000001">
    <property type="protein sequence ID" value="TDO36969.1"/>
    <property type="molecule type" value="Genomic_DNA"/>
</dbReference>
<evidence type="ECO:0000256" key="1">
    <source>
        <dbReference type="ARBA" id="ARBA00001966"/>
    </source>
</evidence>
<comment type="similarity">
    <text evidence="6">Belongs to the radical SAM superfamily. Anaerobic sulfatase-maturating enzyme family.</text>
</comment>
<evidence type="ECO:0000256" key="3">
    <source>
        <dbReference type="ARBA" id="ARBA00022723"/>
    </source>
</evidence>
<evidence type="ECO:0000259" key="7">
    <source>
        <dbReference type="PROSITE" id="PS51918"/>
    </source>
</evidence>
<keyword evidence="3" id="KW-0479">Metal-binding</keyword>
<proteinExistence type="inferred from homology"/>